<evidence type="ECO:0000256" key="1">
    <source>
        <dbReference type="ARBA" id="ARBA00022614"/>
    </source>
</evidence>
<dbReference type="PROSITE" id="PS51450">
    <property type="entry name" value="LRR"/>
    <property type="match status" value="2"/>
</dbReference>
<accession>A0ABQ6MEB9</accession>
<dbReference type="InterPro" id="IPR032675">
    <property type="entry name" value="LRR_dom_sf"/>
</dbReference>
<feature type="compositionally biased region" description="Low complexity" evidence="3">
    <location>
        <begin position="170"/>
        <end position="183"/>
    </location>
</feature>
<dbReference type="PANTHER" id="PTHR48051:SF1">
    <property type="entry name" value="RAS SUPPRESSOR PROTEIN 1"/>
    <property type="match status" value="1"/>
</dbReference>
<evidence type="ECO:0000313" key="4">
    <source>
        <dbReference type="EMBL" id="GMI24745.1"/>
    </source>
</evidence>
<gene>
    <name evidence="4" type="ORF">TeGR_g9307</name>
</gene>
<feature type="compositionally biased region" description="Pro residues" evidence="3">
    <location>
        <begin position="31"/>
        <end position="50"/>
    </location>
</feature>
<dbReference type="InterPro" id="IPR050216">
    <property type="entry name" value="LRR_domain-containing"/>
</dbReference>
<organism evidence="4 5">
    <name type="scientific">Tetraparma gracilis</name>
    <dbReference type="NCBI Taxonomy" id="2962635"/>
    <lineage>
        <taxon>Eukaryota</taxon>
        <taxon>Sar</taxon>
        <taxon>Stramenopiles</taxon>
        <taxon>Ochrophyta</taxon>
        <taxon>Bolidophyceae</taxon>
        <taxon>Parmales</taxon>
        <taxon>Triparmaceae</taxon>
        <taxon>Tetraparma</taxon>
    </lineage>
</organism>
<keyword evidence="2" id="KW-0677">Repeat</keyword>
<keyword evidence="1" id="KW-0433">Leucine-rich repeat</keyword>
<dbReference type="EMBL" id="BRYB01002738">
    <property type="protein sequence ID" value="GMI24745.1"/>
    <property type="molecule type" value="Genomic_DNA"/>
</dbReference>
<evidence type="ECO:0000313" key="5">
    <source>
        <dbReference type="Proteomes" id="UP001165060"/>
    </source>
</evidence>
<sequence>MPPKSGVSPKNKKKGAPKGNKKSKKVVPVEHPVPNPAPAPAPAPAPPPPEDPWKAIKSPYGGAMSPSDAFNYLFSDYPAKRLVSIDAADLEQGQSLEQKLEALTLAAAAAEQAAAEQAAAEQAASETTETAASEAVAVVAAEQAASETTETAASEAVAVVAAEQAASETTETAALEAVARSPSPSTPPPPPDRLVLSNHDFSSSPPLLLPNTINKLVSLTIISSSLSSAPLQSLLSSSPHFLRVLDVTNNALSSVPDLSSAKKLLSLNLSHNPISASPSSPCLPPFPQTLAMCLRCLDLENCGLNSIVDGLAPLKQLRSLNIACNELTTDEMKRVQAAPFSSRLEEFSLHPMPSLTACPDYKEVMSLLLKKMSCLKALDGLPFSQQVAVDIDKLASLDLHSGDDDNVKDSSSCSCVEGNACISRYNCSPHIWHRRFEVAKLAREGGEAFPREKYLTGEL</sequence>
<dbReference type="SUPFAM" id="SSF52058">
    <property type="entry name" value="L domain-like"/>
    <property type="match status" value="1"/>
</dbReference>
<feature type="region of interest" description="Disordered" evidence="3">
    <location>
        <begin position="170"/>
        <end position="192"/>
    </location>
</feature>
<dbReference type="Gene3D" id="3.80.10.10">
    <property type="entry name" value="Ribonuclease Inhibitor"/>
    <property type="match status" value="1"/>
</dbReference>
<dbReference type="PANTHER" id="PTHR48051">
    <property type="match status" value="1"/>
</dbReference>
<proteinExistence type="predicted"/>
<name>A0ABQ6MEB9_9STRA</name>
<evidence type="ECO:0000256" key="2">
    <source>
        <dbReference type="ARBA" id="ARBA00022737"/>
    </source>
</evidence>
<feature type="compositionally biased region" description="Basic residues" evidence="3">
    <location>
        <begin position="10"/>
        <end position="25"/>
    </location>
</feature>
<comment type="caution">
    <text evidence="4">The sequence shown here is derived from an EMBL/GenBank/DDBJ whole genome shotgun (WGS) entry which is preliminary data.</text>
</comment>
<dbReference type="Proteomes" id="UP001165060">
    <property type="component" value="Unassembled WGS sequence"/>
</dbReference>
<keyword evidence="5" id="KW-1185">Reference proteome</keyword>
<dbReference type="Pfam" id="PF13516">
    <property type="entry name" value="LRR_6"/>
    <property type="match status" value="1"/>
</dbReference>
<reference evidence="4 5" key="1">
    <citation type="journal article" date="2023" name="Commun. Biol.">
        <title>Genome analysis of Parmales, the sister group of diatoms, reveals the evolutionary specialization of diatoms from phago-mixotrophs to photoautotrophs.</title>
        <authorList>
            <person name="Ban H."/>
            <person name="Sato S."/>
            <person name="Yoshikawa S."/>
            <person name="Yamada K."/>
            <person name="Nakamura Y."/>
            <person name="Ichinomiya M."/>
            <person name="Sato N."/>
            <person name="Blanc-Mathieu R."/>
            <person name="Endo H."/>
            <person name="Kuwata A."/>
            <person name="Ogata H."/>
        </authorList>
    </citation>
    <scope>NUCLEOTIDE SEQUENCE [LARGE SCALE GENOMIC DNA]</scope>
</reference>
<dbReference type="InterPro" id="IPR001611">
    <property type="entry name" value="Leu-rich_rpt"/>
</dbReference>
<protein>
    <submittedName>
        <fullName evidence="4">Uncharacterized protein</fullName>
    </submittedName>
</protein>
<evidence type="ECO:0000256" key="3">
    <source>
        <dbReference type="SAM" id="MobiDB-lite"/>
    </source>
</evidence>
<feature type="region of interest" description="Disordered" evidence="3">
    <location>
        <begin position="1"/>
        <end position="60"/>
    </location>
</feature>